<sequence length="443" mass="47992">MGCQWRCGLLLLVVLAADGCARDIPQVEPETATRSAVILIPGYYGTRLIRIADGKLLWLSAGQAFGGGEPLTLPLADLGLEGSRLRPDGILRRISVLPGLYDIEAYDTILNTFHEAGLTAVALDYDWRGDLMVPVARLHDAITGLQRAGIERIALVAHSMGGLIASYYLRYGVQDPDSAVETWAGAARVTATVLAGVPFGGSMTTFRNMTYGRPIGFNKTLLNFEAVSSFPASYYILPYADSDRLLAEDGTERRGLIGDSRNWSRYRWGLLREKGARAPGIADRRWAYIDTWLKRARRFHDLLQAPSIGGQPTTAPLLSVAGRGQATLASGYFDEGQTGPASIRFNEDALPSSVRERGASVSQDGDGTVTAASSAVPAAFLERFAVTRRIYEAEHSALVSDREIRRDIREFVATALTSEHACTGTPRRPAALGQGAEPITARH</sequence>
<organism evidence="2 3">
    <name type="scientific">Nitrospira moscoviensis</name>
    <dbReference type="NCBI Taxonomy" id="42253"/>
    <lineage>
        <taxon>Bacteria</taxon>
        <taxon>Pseudomonadati</taxon>
        <taxon>Nitrospirota</taxon>
        <taxon>Nitrospiria</taxon>
        <taxon>Nitrospirales</taxon>
        <taxon>Nitrospiraceae</taxon>
        <taxon>Nitrospira</taxon>
    </lineage>
</organism>
<dbReference type="Gene3D" id="3.40.50.1820">
    <property type="entry name" value="alpha/beta hydrolase"/>
    <property type="match status" value="1"/>
</dbReference>
<protein>
    <submittedName>
        <fullName evidence="2">Uncharacterized protein</fullName>
    </submittedName>
</protein>
<dbReference type="Pfam" id="PF02450">
    <property type="entry name" value="LCAT"/>
    <property type="match status" value="1"/>
</dbReference>
<dbReference type="KEGG" id="nmv:NITMOv2_0559"/>
<reference evidence="2 3" key="1">
    <citation type="journal article" date="2015" name="Proc. Natl. Acad. Sci. U.S.A.">
        <title>Expanded metabolic versatility of ubiquitous nitrite-oxidizing bacteria from the genus Nitrospira.</title>
        <authorList>
            <person name="Koch H."/>
            <person name="Lucker S."/>
            <person name="Albertsen M."/>
            <person name="Kitzinger K."/>
            <person name="Herbold C."/>
            <person name="Spieck E."/>
            <person name="Nielsen P.H."/>
            <person name="Wagner M."/>
            <person name="Daims H."/>
        </authorList>
    </citation>
    <scope>NUCLEOTIDE SEQUENCE [LARGE SCALE GENOMIC DNA]</scope>
    <source>
        <strain evidence="2 3">NSP M-1</strain>
    </source>
</reference>
<evidence type="ECO:0000313" key="2">
    <source>
        <dbReference type="EMBL" id="ALA56995.1"/>
    </source>
</evidence>
<dbReference type="GO" id="GO:0008374">
    <property type="term" value="F:O-acyltransferase activity"/>
    <property type="evidence" value="ECO:0007669"/>
    <property type="project" value="InterPro"/>
</dbReference>
<dbReference type="AlphaFoldDB" id="A0A0K2G7T8"/>
<dbReference type="SUPFAM" id="SSF53474">
    <property type="entry name" value="alpha/beta-Hydrolases"/>
    <property type="match status" value="1"/>
</dbReference>
<dbReference type="PANTHER" id="PTHR11440">
    <property type="entry name" value="LECITHIN-CHOLESTEROL ACYLTRANSFERASE-RELATED"/>
    <property type="match status" value="1"/>
</dbReference>
<gene>
    <name evidence="2" type="ORF">NITMOv2_0559</name>
</gene>
<evidence type="ECO:0000256" key="1">
    <source>
        <dbReference type="SAM" id="MobiDB-lite"/>
    </source>
</evidence>
<dbReference type="InterPro" id="IPR003386">
    <property type="entry name" value="LACT/PDAT_acylTrfase"/>
</dbReference>
<dbReference type="PATRIC" id="fig|42253.5.peg.553"/>
<dbReference type="Proteomes" id="UP000069205">
    <property type="component" value="Chromosome"/>
</dbReference>
<keyword evidence="3" id="KW-1185">Reference proteome</keyword>
<dbReference type="GO" id="GO:0006629">
    <property type="term" value="P:lipid metabolic process"/>
    <property type="evidence" value="ECO:0007669"/>
    <property type="project" value="InterPro"/>
</dbReference>
<accession>A0A0K2G7T8</accession>
<dbReference type="InterPro" id="IPR029058">
    <property type="entry name" value="AB_hydrolase_fold"/>
</dbReference>
<feature type="region of interest" description="Disordered" evidence="1">
    <location>
        <begin position="422"/>
        <end position="443"/>
    </location>
</feature>
<evidence type="ECO:0000313" key="3">
    <source>
        <dbReference type="Proteomes" id="UP000069205"/>
    </source>
</evidence>
<name>A0A0K2G7T8_NITMO</name>
<dbReference type="STRING" id="42253.NITMOv2_0559"/>
<proteinExistence type="predicted"/>
<dbReference type="EMBL" id="CP011801">
    <property type="protein sequence ID" value="ALA56995.1"/>
    <property type="molecule type" value="Genomic_DNA"/>
</dbReference>